<evidence type="ECO:0000313" key="1">
    <source>
        <dbReference type="EMBL" id="AXQ69095.1"/>
    </source>
</evidence>
<reference evidence="2" key="1">
    <citation type="submission" date="2018-07" db="EMBL/GenBank/DDBJ databases">
        <title>Giant CbK-like Caulobacter bacteriophages have genetically divergent genomes.</title>
        <authorList>
            <person name="Wilson K.M."/>
            <person name="Ely B."/>
        </authorList>
    </citation>
    <scope>NUCLEOTIDE SEQUENCE [LARGE SCALE GENOMIC DNA]</scope>
</reference>
<organism evidence="1 2">
    <name type="scientific">Caulobacter phage CcrBL9</name>
    <dbReference type="NCBI Taxonomy" id="2283270"/>
    <lineage>
        <taxon>Viruses</taxon>
        <taxon>Duplodnaviria</taxon>
        <taxon>Heunggongvirae</taxon>
        <taxon>Uroviricota</taxon>
        <taxon>Caudoviricetes</taxon>
        <taxon>Jeanschmidtviridae</taxon>
        <taxon>Bertelyvirus</taxon>
        <taxon>Bertelyvirus BL9</taxon>
    </lineage>
</organism>
<sequence>MTTAVDLLSDLDLSKYAGGIGVTLTTVRPESWQERWRWQPITAYSPGIEPFFGAVFKQKPLVEISVDVA</sequence>
<accession>A0A385EDK9</accession>
<protein>
    <submittedName>
        <fullName evidence="1">Uncharacterized protein</fullName>
    </submittedName>
</protein>
<dbReference type="Proteomes" id="UP000259421">
    <property type="component" value="Segment"/>
</dbReference>
<keyword evidence="2" id="KW-1185">Reference proteome</keyword>
<proteinExistence type="predicted"/>
<reference evidence="1 2" key="2">
    <citation type="submission" date="2018-09" db="EMBL/GenBank/DDBJ databases">
        <title>Giant CbK-like Caulobacter bacteriophages have genetically divergent genomes.</title>
        <authorList>
            <person name="Wilson K."/>
            <person name="Ely B."/>
        </authorList>
    </citation>
    <scope>NUCLEOTIDE SEQUENCE [LARGE SCALE GENOMIC DNA]</scope>
</reference>
<gene>
    <name evidence="1" type="ORF">CcrBL9_gp071c</name>
</gene>
<name>A0A385EDK9_9CAUD</name>
<dbReference type="EMBL" id="MH588546">
    <property type="protein sequence ID" value="AXQ69095.1"/>
    <property type="molecule type" value="Genomic_DNA"/>
</dbReference>
<evidence type="ECO:0000313" key="2">
    <source>
        <dbReference type="Proteomes" id="UP000259421"/>
    </source>
</evidence>